<evidence type="ECO:0000256" key="5">
    <source>
        <dbReference type="ARBA" id="ARBA00022838"/>
    </source>
</evidence>
<keyword evidence="2 9" id="KW-0158">Chromosome</keyword>
<sequence length="201" mass="23427">MTEGVRIRYTRLNQVCRKALQQSVTKIQNWEKLASCFPTYTATDAGTRNLNTCQKQVVEFWMELSKREFDEIFRERDIERKLNELDDLISRAKTVQKGLHEEHTDLPCIDELTPEQLISGNIHDARTKLIGQLGDRVTKVSNINGDLELELQKIKVLLDNESQQLEEILDRNMGHDSDTSDEMLQRGLRDMLLELREEQEV</sequence>
<dbReference type="InterPro" id="IPR016851">
    <property type="entry name" value="Nnf1"/>
</dbReference>
<protein>
    <recommendedName>
        <fullName evidence="9">Kinetochore-associated protein</fullName>
    </recommendedName>
</protein>
<keyword evidence="10" id="KW-0175">Coiled coil</keyword>
<dbReference type="OrthoDB" id="18453at2759"/>
<gene>
    <name evidence="11" type="ORF">LAME_0A01860G</name>
</gene>
<evidence type="ECO:0000256" key="9">
    <source>
        <dbReference type="PIRNR" id="PIRNR027153"/>
    </source>
</evidence>
<keyword evidence="7 9" id="KW-0131">Cell cycle</keyword>
<dbReference type="Proteomes" id="UP000191144">
    <property type="component" value="Chromosome A"/>
</dbReference>
<dbReference type="InterPro" id="IPR007128">
    <property type="entry name" value="PMF1/Nnf1"/>
</dbReference>
<evidence type="ECO:0000256" key="3">
    <source>
        <dbReference type="ARBA" id="ARBA00022618"/>
    </source>
</evidence>
<accession>A0A1G4IM68</accession>
<dbReference type="PANTHER" id="PTHR15459:SF3">
    <property type="entry name" value="POLYAMINE-MODULATED FACTOR 1"/>
    <property type="match status" value="1"/>
</dbReference>
<feature type="coiled-coil region" evidence="10">
    <location>
        <begin position="144"/>
        <end position="171"/>
    </location>
</feature>
<dbReference type="GO" id="GO:0000444">
    <property type="term" value="C:MIS12/MIND type complex"/>
    <property type="evidence" value="ECO:0007669"/>
    <property type="project" value="UniProtKB-UniRule"/>
</dbReference>
<keyword evidence="3 9" id="KW-0132">Cell division</keyword>
<dbReference type="PIRSF" id="PIRSF027153">
    <property type="entry name" value="Nnf1p"/>
    <property type="match status" value="1"/>
</dbReference>
<proteinExistence type="predicted"/>
<dbReference type="EMBL" id="LT598483">
    <property type="protein sequence ID" value="SCU77669.1"/>
    <property type="molecule type" value="Genomic_DNA"/>
</dbReference>
<evidence type="ECO:0000256" key="8">
    <source>
        <dbReference type="ARBA" id="ARBA00023328"/>
    </source>
</evidence>
<dbReference type="GO" id="GO:0005634">
    <property type="term" value="C:nucleus"/>
    <property type="evidence" value="ECO:0007669"/>
    <property type="project" value="UniProtKB-SubCell"/>
</dbReference>
<name>A0A1G4IM68_9SACH</name>
<evidence type="ECO:0000256" key="6">
    <source>
        <dbReference type="ARBA" id="ARBA00023242"/>
    </source>
</evidence>
<comment type="subcellular location">
    <subcellularLocation>
        <location evidence="1 9">Chromosome</location>
        <location evidence="1 9">Centromere</location>
        <location evidence="1 9">Kinetochore</location>
    </subcellularLocation>
    <subcellularLocation>
        <location evidence="9">Nucleus</location>
    </subcellularLocation>
    <text evidence="9">Associated with the kinetochore.</text>
</comment>
<evidence type="ECO:0000256" key="4">
    <source>
        <dbReference type="ARBA" id="ARBA00022776"/>
    </source>
</evidence>
<keyword evidence="6 9" id="KW-0539">Nucleus</keyword>
<evidence type="ECO:0000256" key="7">
    <source>
        <dbReference type="ARBA" id="ARBA00023306"/>
    </source>
</evidence>
<dbReference type="GO" id="GO:0051301">
    <property type="term" value="P:cell division"/>
    <property type="evidence" value="ECO:0007669"/>
    <property type="project" value="UniProtKB-UniRule"/>
</dbReference>
<evidence type="ECO:0000256" key="1">
    <source>
        <dbReference type="ARBA" id="ARBA00004629"/>
    </source>
</evidence>
<dbReference type="AlphaFoldDB" id="A0A1G4IM68"/>
<reference evidence="12" key="1">
    <citation type="submission" date="2016-03" db="EMBL/GenBank/DDBJ databases">
        <authorList>
            <person name="Devillers Hugo."/>
        </authorList>
    </citation>
    <scope>NUCLEOTIDE SEQUENCE [LARGE SCALE GENOMIC DNA]</scope>
</reference>
<evidence type="ECO:0000313" key="11">
    <source>
        <dbReference type="EMBL" id="SCU77669.1"/>
    </source>
</evidence>
<keyword evidence="12" id="KW-1185">Reference proteome</keyword>
<organism evidence="11 12">
    <name type="scientific">Lachancea meyersii CBS 8951</name>
    <dbReference type="NCBI Taxonomy" id="1266667"/>
    <lineage>
        <taxon>Eukaryota</taxon>
        <taxon>Fungi</taxon>
        <taxon>Dikarya</taxon>
        <taxon>Ascomycota</taxon>
        <taxon>Saccharomycotina</taxon>
        <taxon>Saccharomycetes</taxon>
        <taxon>Saccharomycetales</taxon>
        <taxon>Saccharomycetaceae</taxon>
        <taxon>Lachancea</taxon>
    </lineage>
</organism>
<keyword evidence="4 9" id="KW-0498">Mitosis</keyword>
<dbReference type="PANTHER" id="PTHR15459">
    <property type="entry name" value="POLYAMINE-MODULATED FACTOR 1"/>
    <property type="match status" value="1"/>
</dbReference>
<keyword evidence="5 9" id="KW-0995">Kinetochore</keyword>
<dbReference type="GO" id="GO:0007059">
    <property type="term" value="P:chromosome segregation"/>
    <property type="evidence" value="ECO:0007669"/>
    <property type="project" value="UniProtKB-UniRule"/>
</dbReference>
<evidence type="ECO:0000313" key="12">
    <source>
        <dbReference type="Proteomes" id="UP000191144"/>
    </source>
</evidence>
<keyword evidence="8 9" id="KW-0137">Centromere</keyword>
<evidence type="ECO:0000256" key="2">
    <source>
        <dbReference type="ARBA" id="ARBA00022454"/>
    </source>
</evidence>
<evidence type="ECO:0000256" key="10">
    <source>
        <dbReference type="SAM" id="Coils"/>
    </source>
</evidence>
<dbReference type="Pfam" id="PF03980">
    <property type="entry name" value="Nnf1"/>
    <property type="match status" value="1"/>
</dbReference>